<protein>
    <submittedName>
        <fullName evidence="1">Uncharacterized protein</fullName>
    </submittedName>
</protein>
<keyword evidence="2" id="KW-1185">Reference proteome</keyword>
<evidence type="ECO:0000313" key="1">
    <source>
        <dbReference type="EMBL" id="CAB3232355.1"/>
    </source>
</evidence>
<organism evidence="1 2">
    <name type="scientific">Arctia plantaginis</name>
    <name type="common">Wood tiger moth</name>
    <name type="synonym">Phalaena plantaginis</name>
    <dbReference type="NCBI Taxonomy" id="874455"/>
    <lineage>
        <taxon>Eukaryota</taxon>
        <taxon>Metazoa</taxon>
        <taxon>Ecdysozoa</taxon>
        <taxon>Arthropoda</taxon>
        <taxon>Hexapoda</taxon>
        <taxon>Insecta</taxon>
        <taxon>Pterygota</taxon>
        <taxon>Neoptera</taxon>
        <taxon>Endopterygota</taxon>
        <taxon>Lepidoptera</taxon>
        <taxon>Glossata</taxon>
        <taxon>Ditrysia</taxon>
        <taxon>Noctuoidea</taxon>
        <taxon>Erebidae</taxon>
        <taxon>Arctiinae</taxon>
        <taxon>Arctia</taxon>
    </lineage>
</organism>
<comment type="caution">
    <text evidence="1">The sequence shown here is derived from an EMBL/GenBank/DDBJ whole genome shotgun (WGS) entry which is preliminary data.</text>
</comment>
<evidence type="ECO:0000313" key="2">
    <source>
        <dbReference type="Proteomes" id="UP000494106"/>
    </source>
</evidence>
<proteinExistence type="predicted"/>
<sequence>MLSSCRCFGNKASTQSAVISNRLEAKLAIILVVVHAGAIVIKEPEGNRHKITTIKELSDLMSKHLKALHATVAPKRMLHLARTRRSKA</sequence>
<accession>A0A8S0ZIC9</accession>
<dbReference type="AlphaFoldDB" id="A0A8S0ZIC9"/>
<reference evidence="1 2" key="1">
    <citation type="submission" date="2020-04" db="EMBL/GenBank/DDBJ databases">
        <authorList>
            <person name="Wallbank WR R."/>
            <person name="Pardo Diaz C."/>
            <person name="Kozak K."/>
            <person name="Martin S."/>
            <person name="Jiggins C."/>
            <person name="Moest M."/>
            <person name="Warren A I."/>
            <person name="Byers J.R.P. K."/>
            <person name="Montejo-Kovacevich G."/>
            <person name="Yen C E."/>
        </authorList>
    </citation>
    <scope>NUCLEOTIDE SEQUENCE [LARGE SCALE GENOMIC DNA]</scope>
</reference>
<dbReference type="EMBL" id="CADEBC010000477">
    <property type="protein sequence ID" value="CAB3232355.1"/>
    <property type="molecule type" value="Genomic_DNA"/>
</dbReference>
<dbReference type="Proteomes" id="UP000494106">
    <property type="component" value="Unassembled WGS sequence"/>
</dbReference>
<dbReference type="OrthoDB" id="7481777at2759"/>
<gene>
    <name evidence="1" type="ORF">APLA_LOCUS4781</name>
</gene>
<name>A0A8S0ZIC9_ARCPL</name>